<feature type="transmembrane region" description="Helical" evidence="7">
    <location>
        <begin position="78"/>
        <end position="98"/>
    </location>
</feature>
<feature type="domain" description="Acyltransferase 3" evidence="8">
    <location>
        <begin position="6"/>
        <end position="333"/>
    </location>
</feature>
<accession>A0ABT0MDI9</accession>
<keyword evidence="9" id="KW-0808">Transferase</keyword>
<keyword evidence="10" id="KW-1185">Reference proteome</keyword>
<evidence type="ECO:0000256" key="7">
    <source>
        <dbReference type="SAM" id="Phobius"/>
    </source>
</evidence>
<evidence type="ECO:0000256" key="1">
    <source>
        <dbReference type="ARBA" id="ARBA00004651"/>
    </source>
</evidence>
<evidence type="ECO:0000313" key="9">
    <source>
        <dbReference type="EMBL" id="MCL1632937.1"/>
    </source>
</evidence>
<feature type="transmembrane region" description="Helical" evidence="7">
    <location>
        <begin position="243"/>
        <end position="266"/>
    </location>
</feature>
<keyword evidence="6 7" id="KW-0472">Membrane</keyword>
<organism evidence="9 10">
    <name type="scientific">Sporolactobacillus mangiferae</name>
    <dbReference type="NCBI Taxonomy" id="2940498"/>
    <lineage>
        <taxon>Bacteria</taxon>
        <taxon>Bacillati</taxon>
        <taxon>Bacillota</taxon>
        <taxon>Bacilli</taxon>
        <taxon>Bacillales</taxon>
        <taxon>Sporolactobacillaceae</taxon>
        <taxon>Sporolactobacillus</taxon>
    </lineage>
</organism>
<feature type="transmembrane region" description="Helical" evidence="7">
    <location>
        <begin position="7"/>
        <end position="24"/>
    </location>
</feature>
<comment type="similarity">
    <text evidence="2">Belongs to the acyltransferase 3 family.</text>
</comment>
<keyword evidence="9" id="KW-0012">Acyltransferase</keyword>
<dbReference type="GO" id="GO:0016746">
    <property type="term" value="F:acyltransferase activity"/>
    <property type="evidence" value="ECO:0007669"/>
    <property type="project" value="UniProtKB-KW"/>
</dbReference>
<dbReference type="Proteomes" id="UP001203004">
    <property type="component" value="Unassembled WGS sequence"/>
</dbReference>
<evidence type="ECO:0000256" key="2">
    <source>
        <dbReference type="ARBA" id="ARBA00007400"/>
    </source>
</evidence>
<evidence type="ECO:0000256" key="4">
    <source>
        <dbReference type="ARBA" id="ARBA00022692"/>
    </source>
</evidence>
<feature type="transmembrane region" description="Helical" evidence="7">
    <location>
        <begin position="286"/>
        <end position="308"/>
    </location>
</feature>
<dbReference type="PANTHER" id="PTHR40074">
    <property type="entry name" value="O-ACETYLTRANSFERASE WECH"/>
    <property type="match status" value="1"/>
</dbReference>
<feature type="transmembrane region" description="Helical" evidence="7">
    <location>
        <begin position="44"/>
        <end position="66"/>
    </location>
</feature>
<evidence type="ECO:0000256" key="5">
    <source>
        <dbReference type="ARBA" id="ARBA00022989"/>
    </source>
</evidence>
<protein>
    <submittedName>
        <fullName evidence="9">Acyltransferase family protein</fullName>
    </submittedName>
</protein>
<proteinExistence type="inferred from homology"/>
<keyword evidence="5 7" id="KW-1133">Transmembrane helix</keyword>
<keyword evidence="4 7" id="KW-0812">Transmembrane</keyword>
<feature type="transmembrane region" description="Helical" evidence="7">
    <location>
        <begin position="150"/>
        <end position="167"/>
    </location>
</feature>
<reference evidence="9 10" key="1">
    <citation type="submission" date="2022-05" db="EMBL/GenBank/DDBJ databases">
        <title>Sporolactobacillus sp nov CPB3-1, isolated from tree bark (Mangifera indica L.).</title>
        <authorList>
            <person name="Phuengjayaem S."/>
            <person name="Tanasupawat S."/>
        </authorList>
    </citation>
    <scope>NUCLEOTIDE SEQUENCE [LARGE SCALE GENOMIC DNA]</scope>
    <source>
        <strain evidence="9 10">CPB3-1</strain>
    </source>
</reference>
<dbReference type="Pfam" id="PF01757">
    <property type="entry name" value="Acyl_transf_3"/>
    <property type="match status" value="1"/>
</dbReference>
<evidence type="ECO:0000313" key="10">
    <source>
        <dbReference type="Proteomes" id="UP001203004"/>
    </source>
</evidence>
<comment type="subcellular location">
    <subcellularLocation>
        <location evidence="1">Cell membrane</location>
        <topology evidence="1">Multi-pass membrane protein</topology>
    </subcellularLocation>
</comment>
<comment type="caution">
    <text evidence="9">The sequence shown here is derived from an EMBL/GenBank/DDBJ whole genome shotgun (WGS) entry which is preliminary data.</text>
</comment>
<evidence type="ECO:0000259" key="8">
    <source>
        <dbReference type="Pfam" id="PF01757"/>
    </source>
</evidence>
<name>A0ABT0MDI9_9BACL</name>
<feature type="transmembrane region" description="Helical" evidence="7">
    <location>
        <begin position="314"/>
        <end position="336"/>
    </location>
</feature>
<evidence type="ECO:0000256" key="3">
    <source>
        <dbReference type="ARBA" id="ARBA00022475"/>
    </source>
</evidence>
<dbReference type="PANTHER" id="PTHR40074:SF2">
    <property type="entry name" value="O-ACETYLTRANSFERASE WECH"/>
    <property type="match status" value="1"/>
</dbReference>
<sequence length="348" mass="41420">MKERKLYIDFIRIIAIYFVVINHTNWLFSRFNELSIYTWSASAGIYFTAKVGVPLFIMITGALTLGKIQNYKKILRKIYKTIFIIIIWSIIYRIFYYRSFIGINDFIPFIKDVIKQPVATHLWYLYMLVGLYIMIPFTQKMINRFKNADFYMYLVIWLIYSCLLPFLRVFRDIQYSPYFNIPLFYGYVGYLVLGYFLDNIEINRKIIISSWFAFLIGVTSMVAITYHFSILNHKASYILDNNIVFPVVMMSAALYILIKHQFLMFYRVSSNSKFNNILIDISKKTFGIYLIHFMLVDIFRGSIIFNFFKYTVTPLLGLLIYDIFLFVVAYILVFIIGKIPYIQKIVCF</sequence>
<evidence type="ECO:0000256" key="6">
    <source>
        <dbReference type="ARBA" id="ARBA00023136"/>
    </source>
</evidence>
<feature type="transmembrane region" description="Helical" evidence="7">
    <location>
        <begin position="209"/>
        <end position="231"/>
    </location>
</feature>
<dbReference type="InterPro" id="IPR002656">
    <property type="entry name" value="Acyl_transf_3_dom"/>
</dbReference>
<dbReference type="RefSeq" id="WP_249103975.1">
    <property type="nucleotide sequence ID" value="NZ_JAMAST010000027.1"/>
</dbReference>
<gene>
    <name evidence="9" type="ORF">M3N64_13505</name>
</gene>
<dbReference type="EMBL" id="JAMAST010000027">
    <property type="protein sequence ID" value="MCL1632937.1"/>
    <property type="molecule type" value="Genomic_DNA"/>
</dbReference>
<keyword evidence="3" id="KW-1003">Cell membrane</keyword>
<feature type="transmembrane region" description="Helical" evidence="7">
    <location>
        <begin position="118"/>
        <end position="138"/>
    </location>
</feature>
<feature type="transmembrane region" description="Helical" evidence="7">
    <location>
        <begin position="179"/>
        <end position="197"/>
    </location>
</feature>